<dbReference type="Pfam" id="PF08840">
    <property type="entry name" value="BAAT_C"/>
    <property type="match status" value="1"/>
</dbReference>
<dbReference type="OrthoDB" id="8666017at2"/>
<dbReference type="GO" id="GO:0052689">
    <property type="term" value="F:carboxylic ester hydrolase activity"/>
    <property type="evidence" value="ECO:0007669"/>
    <property type="project" value="TreeGrafter"/>
</dbReference>
<organism evidence="2 3">
    <name type="scientific">Providencia rustigianii</name>
    <dbReference type="NCBI Taxonomy" id="158850"/>
    <lineage>
        <taxon>Bacteria</taxon>
        <taxon>Pseudomonadati</taxon>
        <taxon>Pseudomonadota</taxon>
        <taxon>Gammaproteobacteria</taxon>
        <taxon>Enterobacterales</taxon>
        <taxon>Morganellaceae</taxon>
        <taxon>Providencia</taxon>
    </lineage>
</organism>
<evidence type="ECO:0000259" key="1">
    <source>
        <dbReference type="Pfam" id="PF08840"/>
    </source>
</evidence>
<sequence length="308" mass="34867">MKKIIFIAMCVFSYPVTTLSETTNYEKQVLKSGEKEIHYYLLKNTSKKTENLLVLIQGSDCKSILNNQNIMANFSQILPNSDILLVEKTGLTPQTGKENESALTEDCPIVYMQNDSYYERVDNYITVLNEIKKDYKNIVLLGGSEGAIVTNIIASKIDFIDASISLNGGGQYFIDDVIYSIKNSVPSEEVEASTEGFKQFANAVLQNQLEDDQFPSNHGKNWWYEALTIDNKKLLESVNKPHLVIQTLADINVDVESSEKMMNDIANPNITYKTYPTLDHYFKDSSGNNHTSVIVNDIQHWYTTIKVK</sequence>
<proteinExistence type="predicted"/>
<dbReference type="AlphaFoldDB" id="A0A379G3F6"/>
<reference evidence="2 3" key="1">
    <citation type="submission" date="2018-06" db="EMBL/GenBank/DDBJ databases">
        <authorList>
            <consortium name="Pathogen Informatics"/>
            <person name="Doyle S."/>
        </authorList>
    </citation>
    <scope>NUCLEOTIDE SEQUENCE [LARGE SCALE GENOMIC DNA]</scope>
    <source>
        <strain evidence="2 3">NCTC12026</strain>
    </source>
</reference>
<dbReference type="RefSeq" id="WP_006812997.1">
    <property type="nucleotide sequence ID" value="NZ_AP018946.1"/>
</dbReference>
<evidence type="ECO:0000313" key="3">
    <source>
        <dbReference type="Proteomes" id="UP000255129"/>
    </source>
</evidence>
<accession>A0A379G3F6</accession>
<protein>
    <recommendedName>
        <fullName evidence="1">BAAT/Acyl-CoA thioester hydrolase C-terminal domain-containing protein</fullName>
    </recommendedName>
</protein>
<evidence type="ECO:0000313" key="2">
    <source>
        <dbReference type="EMBL" id="SUC35560.1"/>
    </source>
</evidence>
<dbReference type="EMBL" id="UGUA01000002">
    <property type="protein sequence ID" value="SUC35560.1"/>
    <property type="molecule type" value="Genomic_DNA"/>
</dbReference>
<dbReference type="InterPro" id="IPR029058">
    <property type="entry name" value="AB_hydrolase_fold"/>
</dbReference>
<dbReference type="Proteomes" id="UP000255129">
    <property type="component" value="Unassembled WGS sequence"/>
</dbReference>
<gene>
    <name evidence="2" type="ORF">NCTC12026_01957</name>
</gene>
<feature type="domain" description="BAAT/Acyl-CoA thioester hydrolase C-terminal" evidence="1">
    <location>
        <begin position="117"/>
        <end position="208"/>
    </location>
</feature>
<dbReference type="PANTHER" id="PTHR43265">
    <property type="entry name" value="ESTERASE ESTD"/>
    <property type="match status" value="1"/>
</dbReference>
<name>A0A379G3F6_9GAMM</name>
<dbReference type="SUPFAM" id="SSF53474">
    <property type="entry name" value="alpha/beta-Hydrolases"/>
    <property type="match status" value="1"/>
</dbReference>
<dbReference type="InterPro" id="IPR014940">
    <property type="entry name" value="BAAT_C"/>
</dbReference>
<dbReference type="InterPro" id="IPR053145">
    <property type="entry name" value="AB_hydrolase_Est10"/>
</dbReference>
<dbReference type="PANTHER" id="PTHR43265:SF1">
    <property type="entry name" value="ESTERASE ESTD"/>
    <property type="match status" value="1"/>
</dbReference>
<dbReference type="Gene3D" id="3.40.50.1820">
    <property type="entry name" value="alpha/beta hydrolase"/>
    <property type="match status" value="1"/>
</dbReference>